<gene>
    <name evidence="1" type="ORF">CALMAC_LOCUS9353</name>
</gene>
<protein>
    <submittedName>
        <fullName evidence="1">Uncharacterized protein</fullName>
    </submittedName>
</protein>
<organism evidence="1 2">
    <name type="scientific">Callosobruchus maculatus</name>
    <name type="common">Southern cowpea weevil</name>
    <name type="synonym">Pulse bruchid</name>
    <dbReference type="NCBI Taxonomy" id="64391"/>
    <lineage>
        <taxon>Eukaryota</taxon>
        <taxon>Metazoa</taxon>
        <taxon>Ecdysozoa</taxon>
        <taxon>Arthropoda</taxon>
        <taxon>Hexapoda</taxon>
        <taxon>Insecta</taxon>
        <taxon>Pterygota</taxon>
        <taxon>Neoptera</taxon>
        <taxon>Endopterygota</taxon>
        <taxon>Coleoptera</taxon>
        <taxon>Polyphaga</taxon>
        <taxon>Cucujiformia</taxon>
        <taxon>Chrysomeloidea</taxon>
        <taxon>Chrysomelidae</taxon>
        <taxon>Bruchinae</taxon>
        <taxon>Bruchini</taxon>
        <taxon>Callosobruchus</taxon>
    </lineage>
</organism>
<evidence type="ECO:0000313" key="2">
    <source>
        <dbReference type="Proteomes" id="UP000410492"/>
    </source>
</evidence>
<accession>A0A653CK46</accession>
<evidence type="ECO:0000313" key="1">
    <source>
        <dbReference type="EMBL" id="VEN47664.1"/>
    </source>
</evidence>
<feature type="non-terminal residue" evidence="1">
    <location>
        <position position="42"/>
    </location>
</feature>
<dbReference type="AlphaFoldDB" id="A0A653CK46"/>
<sequence>MTNNNPRRSIEYLFWRMWKTTHVQNAWMYVPSIFWRVFGRCM</sequence>
<name>A0A653CK46_CALMS</name>
<reference evidence="1 2" key="1">
    <citation type="submission" date="2019-01" db="EMBL/GenBank/DDBJ databases">
        <authorList>
            <person name="Sayadi A."/>
        </authorList>
    </citation>
    <scope>NUCLEOTIDE SEQUENCE [LARGE SCALE GENOMIC DNA]</scope>
</reference>
<proteinExistence type="predicted"/>
<dbReference type="Proteomes" id="UP000410492">
    <property type="component" value="Unassembled WGS sequence"/>
</dbReference>
<dbReference type="EMBL" id="CAACVG010007927">
    <property type="protein sequence ID" value="VEN47664.1"/>
    <property type="molecule type" value="Genomic_DNA"/>
</dbReference>
<keyword evidence="2" id="KW-1185">Reference proteome</keyword>